<keyword evidence="2" id="KW-0862">Zinc</keyword>
<keyword evidence="1" id="KW-0507">mRNA processing</keyword>
<feature type="compositionally biased region" description="Polar residues" evidence="3">
    <location>
        <begin position="174"/>
        <end position="183"/>
    </location>
</feature>
<feature type="region of interest" description="Disordered" evidence="3">
    <location>
        <begin position="273"/>
        <end position="308"/>
    </location>
</feature>
<evidence type="ECO:0000313" key="6">
    <source>
        <dbReference type="Proteomes" id="UP000245942"/>
    </source>
</evidence>
<gene>
    <name evidence="5" type="ORF">BCV69DRAFT_311049</name>
</gene>
<dbReference type="GO" id="GO:0008270">
    <property type="term" value="F:zinc ion binding"/>
    <property type="evidence" value="ECO:0007669"/>
    <property type="project" value="UniProtKB-KW"/>
</dbReference>
<protein>
    <recommendedName>
        <fullName evidence="4">CCHC-type domain-containing protein</fullName>
    </recommendedName>
</protein>
<dbReference type="EMBL" id="KZ819323">
    <property type="protein sequence ID" value="PWN22227.1"/>
    <property type="molecule type" value="Genomic_DNA"/>
</dbReference>
<feature type="compositionally biased region" description="Low complexity" evidence="3">
    <location>
        <begin position="392"/>
        <end position="406"/>
    </location>
</feature>
<feature type="region of interest" description="Disordered" evidence="3">
    <location>
        <begin position="341"/>
        <end position="627"/>
    </location>
</feature>
<feature type="compositionally biased region" description="Low complexity" evidence="3">
    <location>
        <begin position="184"/>
        <end position="203"/>
    </location>
</feature>
<dbReference type="Proteomes" id="UP000245942">
    <property type="component" value="Unassembled WGS sequence"/>
</dbReference>
<dbReference type="SUPFAM" id="SSF57756">
    <property type="entry name" value="Retrovirus zinc finger-like domains"/>
    <property type="match status" value="1"/>
</dbReference>
<feature type="compositionally biased region" description="Acidic residues" evidence="3">
    <location>
        <begin position="29"/>
        <end position="39"/>
    </location>
</feature>
<dbReference type="RefSeq" id="XP_025349387.1">
    <property type="nucleotide sequence ID" value="XM_025494829.1"/>
</dbReference>
<evidence type="ECO:0000259" key="4">
    <source>
        <dbReference type="PROSITE" id="PS50158"/>
    </source>
</evidence>
<dbReference type="PROSITE" id="PS50158">
    <property type="entry name" value="ZF_CCHC"/>
    <property type="match status" value="1"/>
</dbReference>
<proteinExistence type="predicted"/>
<dbReference type="OrthoDB" id="1111734at2759"/>
<dbReference type="Pfam" id="PF00098">
    <property type="entry name" value="zf-CCHC"/>
    <property type="match status" value="1"/>
</dbReference>
<sequence>MSSSGPHRVARPAARYRPGKAPVQGERYDSDESGEEADEQNGPRSRQAQGNDVKHEEITDFKSFNNRPASQRRTAGVVINVGSGSGSGSGTSRPVTTSLKPKPEEPEFDSDEYETDTDSDGEAADAKPPAAASAPDVKAAESESEYETDSEEEESSEEEEEVKPMFKPMFVPKSQRQGTASVQPTSGPAAPSAPAAPSSTAEDLQAKAEAEAAQRRLESQRLAGERIKLELLEKQAAESKPDLDDTDDLDPAAEFAAWRLRELQRIKRQWEQEIQREEEEEERTRRENMTEDEKLRMDTARAEETCKRKDEERGKMGFMQKYYHKGAFFQDLDILKKRDYSTEKTEGQVDISQLPKVMQVRDYGKRGRSKYTHLADEDTTRKADPRPTNGLGSASAGPSSSASSSGCFHCGSPDHRKKDCPVLTAEKEKEREERRAQYQQERRGGRVEGGGGGSSGGGPSARDAGWGTAPRRPAQDPRARSPPPRDGRSYERYEGSREYGYDRSSGRDRDRHRDRDRDRDRDRVRDSERERERDRTRARDGERDRYVDRPDQGPRREAAAGAGGRGGRGGDGDGGGGGGGGGGGRGGGGGGGGEETKDRWAMRKEREAAQRAAAATAATGAAASDGR</sequence>
<feature type="region of interest" description="Disordered" evidence="3">
    <location>
        <begin position="1"/>
        <end position="218"/>
    </location>
</feature>
<dbReference type="Pfam" id="PF06991">
    <property type="entry name" value="MFAP1"/>
    <property type="match status" value="1"/>
</dbReference>
<feature type="compositionally biased region" description="Basic and acidic residues" evidence="3">
    <location>
        <begin position="412"/>
        <end position="446"/>
    </location>
</feature>
<dbReference type="STRING" id="1684307.A0A316UAJ2"/>
<evidence type="ECO:0000256" key="1">
    <source>
        <dbReference type="ARBA" id="ARBA00022664"/>
    </source>
</evidence>
<dbReference type="InterPro" id="IPR033194">
    <property type="entry name" value="MFAP1"/>
</dbReference>
<feature type="compositionally biased region" description="Basic and acidic residues" evidence="3">
    <location>
        <begin position="282"/>
        <end position="308"/>
    </location>
</feature>
<dbReference type="GeneID" id="37016563"/>
<dbReference type="GO" id="GO:0003676">
    <property type="term" value="F:nucleic acid binding"/>
    <property type="evidence" value="ECO:0007669"/>
    <property type="project" value="InterPro"/>
</dbReference>
<reference evidence="5 6" key="1">
    <citation type="journal article" date="2018" name="Mol. Biol. Evol.">
        <title>Broad Genomic Sampling Reveals a Smut Pathogenic Ancestry of the Fungal Clade Ustilaginomycotina.</title>
        <authorList>
            <person name="Kijpornyongpan T."/>
            <person name="Mondo S.J."/>
            <person name="Barry K."/>
            <person name="Sandor L."/>
            <person name="Lee J."/>
            <person name="Lipzen A."/>
            <person name="Pangilinan J."/>
            <person name="LaButti K."/>
            <person name="Hainaut M."/>
            <person name="Henrissat B."/>
            <person name="Grigoriev I.V."/>
            <person name="Spatafora J.W."/>
            <person name="Aime M.C."/>
        </authorList>
    </citation>
    <scope>NUCLEOTIDE SEQUENCE [LARGE SCALE GENOMIC DNA]</scope>
    <source>
        <strain evidence="5 6">MCA 4718</strain>
    </source>
</reference>
<feature type="compositionally biased region" description="Basic and acidic residues" evidence="3">
    <location>
        <begin position="204"/>
        <end position="218"/>
    </location>
</feature>
<name>A0A316UAJ2_9BASI</name>
<keyword evidence="2" id="KW-0863">Zinc-finger</keyword>
<keyword evidence="2" id="KW-0479">Metal-binding</keyword>
<keyword evidence="6" id="KW-1185">Reference proteome</keyword>
<evidence type="ECO:0000313" key="5">
    <source>
        <dbReference type="EMBL" id="PWN22227.1"/>
    </source>
</evidence>
<dbReference type="InterPro" id="IPR009730">
    <property type="entry name" value="MFAP1_C"/>
</dbReference>
<feature type="compositionally biased region" description="Polar residues" evidence="3">
    <location>
        <begin position="62"/>
        <end position="73"/>
    </location>
</feature>
<feature type="compositionally biased region" description="Low complexity" evidence="3">
    <location>
        <begin position="126"/>
        <end position="137"/>
    </location>
</feature>
<dbReference type="InterPro" id="IPR001878">
    <property type="entry name" value="Znf_CCHC"/>
</dbReference>
<feature type="compositionally biased region" description="Basic and acidic residues" evidence="3">
    <location>
        <begin position="594"/>
        <end position="609"/>
    </location>
</feature>
<dbReference type="SMART" id="SM00343">
    <property type="entry name" value="ZnF_C2HC"/>
    <property type="match status" value="1"/>
</dbReference>
<dbReference type="GO" id="GO:0006397">
    <property type="term" value="P:mRNA processing"/>
    <property type="evidence" value="ECO:0007669"/>
    <property type="project" value="UniProtKB-KW"/>
</dbReference>
<evidence type="ECO:0000256" key="3">
    <source>
        <dbReference type="SAM" id="MobiDB-lite"/>
    </source>
</evidence>
<feature type="compositionally biased region" description="Basic and acidic residues" evidence="3">
    <location>
        <begin position="373"/>
        <end position="385"/>
    </location>
</feature>
<feature type="compositionally biased region" description="Gly residues" evidence="3">
    <location>
        <begin position="561"/>
        <end position="593"/>
    </location>
</feature>
<feature type="compositionally biased region" description="Low complexity" evidence="3">
    <location>
        <begin position="610"/>
        <end position="627"/>
    </location>
</feature>
<evidence type="ECO:0000256" key="2">
    <source>
        <dbReference type="PROSITE-ProRule" id="PRU00047"/>
    </source>
</evidence>
<organism evidence="5 6">
    <name type="scientific">Pseudomicrostroma glucosiphilum</name>
    <dbReference type="NCBI Taxonomy" id="1684307"/>
    <lineage>
        <taxon>Eukaryota</taxon>
        <taxon>Fungi</taxon>
        <taxon>Dikarya</taxon>
        <taxon>Basidiomycota</taxon>
        <taxon>Ustilaginomycotina</taxon>
        <taxon>Exobasidiomycetes</taxon>
        <taxon>Microstromatales</taxon>
        <taxon>Microstromatales incertae sedis</taxon>
        <taxon>Pseudomicrostroma</taxon>
    </lineage>
</organism>
<accession>A0A316UAJ2</accession>
<dbReference type="AlphaFoldDB" id="A0A316UAJ2"/>
<feature type="compositionally biased region" description="Basic and acidic residues" evidence="3">
    <location>
        <begin position="473"/>
        <end position="558"/>
    </location>
</feature>
<feature type="compositionally biased region" description="Gly residues" evidence="3">
    <location>
        <begin position="447"/>
        <end position="459"/>
    </location>
</feature>
<dbReference type="InterPro" id="IPR036875">
    <property type="entry name" value="Znf_CCHC_sf"/>
</dbReference>
<feature type="domain" description="CCHC-type" evidence="4">
    <location>
        <begin position="407"/>
        <end position="421"/>
    </location>
</feature>
<feature type="compositionally biased region" description="Acidic residues" evidence="3">
    <location>
        <begin position="106"/>
        <end position="123"/>
    </location>
</feature>
<dbReference type="PANTHER" id="PTHR15327">
    <property type="entry name" value="MICROFIBRIL-ASSOCIATED PROTEIN"/>
    <property type="match status" value="1"/>
</dbReference>
<feature type="compositionally biased region" description="Acidic residues" evidence="3">
    <location>
        <begin position="142"/>
        <end position="161"/>
    </location>
</feature>